<dbReference type="InterPro" id="IPR006766">
    <property type="entry name" value="EXORDIUM-like"/>
</dbReference>
<keyword evidence="4 6" id="KW-0732">Signal</keyword>
<dbReference type="AlphaFoldDB" id="A0A833R5Q9"/>
<dbReference type="GO" id="GO:0048046">
    <property type="term" value="C:apoplast"/>
    <property type="evidence" value="ECO:0007669"/>
    <property type="project" value="UniProtKB-SubCell"/>
</dbReference>
<name>A0A833R5Q9_9POAL</name>
<evidence type="ECO:0000256" key="1">
    <source>
        <dbReference type="ARBA" id="ARBA00004271"/>
    </source>
</evidence>
<feature type="signal peptide" evidence="6">
    <location>
        <begin position="1"/>
        <end position="21"/>
    </location>
</feature>
<sequence>MYLHLSLFLFSLLLLPMPSISQDQQSDKLVDLSNLVHMSYHNGPLLTSPINLYPIWYGQWDPTAQSTIRDFLLSLSSSSLPSPSVADWWRTVTDYTDQSNTRVTSNFILAAEHFDSSYSQGNKLTRASMQLIIKAISPPLDPQGVYFVLTSPDVQMEEFCRGVCGFHYFTSTSIVGATVPFAWIGHSGTQCPGMCAFPFASPPVNPGFQVLGSPNGDPGTDGMIGVIAHELAEVASDPYINGWYAGDDATAPNEIGDLCDGVYGTGAGSGLIGNVYTSSDGASYNVNGANGRRFMLQWIWDPVRNSCYGPNAVN</sequence>
<dbReference type="OrthoDB" id="2016249at2759"/>
<keyword evidence="3" id="KW-0964">Secreted</keyword>
<dbReference type="Proteomes" id="UP000623129">
    <property type="component" value="Unassembled WGS sequence"/>
</dbReference>
<keyword evidence="8" id="KW-1185">Reference proteome</keyword>
<dbReference type="PANTHER" id="PTHR31279:SF18">
    <property type="entry name" value="PROTEIN EXORDIUM-LIKE 7"/>
    <property type="match status" value="1"/>
</dbReference>
<dbReference type="Pfam" id="PF04674">
    <property type="entry name" value="Phi_1"/>
    <property type="match status" value="1"/>
</dbReference>
<evidence type="ECO:0000256" key="3">
    <source>
        <dbReference type="ARBA" id="ARBA00022525"/>
    </source>
</evidence>
<feature type="chain" id="PRO_5032697139" evidence="6">
    <location>
        <begin position="22"/>
        <end position="314"/>
    </location>
</feature>
<evidence type="ECO:0000256" key="6">
    <source>
        <dbReference type="SAM" id="SignalP"/>
    </source>
</evidence>
<evidence type="ECO:0000256" key="5">
    <source>
        <dbReference type="ARBA" id="ARBA00023591"/>
    </source>
</evidence>
<accession>A0A833R5Q9</accession>
<evidence type="ECO:0000256" key="2">
    <source>
        <dbReference type="ARBA" id="ARBA00022523"/>
    </source>
</evidence>
<protein>
    <submittedName>
        <fullName evidence="7">Protein EXORDIUM-like 7</fullName>
    </submittedName>
</protein>
<reference evidence="7" key="1">
    <citation type="submission" date="2020-01" db="EMBL/GenBank/DDBJ databases">
        <title>Genome sequence of Kobresia littledalei, the first chromosome-level genome in the family Cyperaceae.</title>
        <authorList>
            <person name="Qu G."/>
        </authorList>
    </citation>
    <scope>NUCLEOTIDE SEQUENCE</scope>
    <source>
        <strain evidence="7">C.B.Clarke</strain>
        <tissue evidence="7">Leaf</tissue>
    </source>
</reference>
<proteinExistence type="inferred from homology"/>
<evidence type="ECO:0000313" key="8">
    <source>
        <dbReference type="Proteomes" id="UP000623129"/>
    </source>
</evidence>
<evidence type="ECO:0000256" key="4">
    <source>
        <dbReference type="ARBA" id="ARBA00022729"/>
    </source>
</evidence>
<keyword evidence="2" id="KW-0052">Apoplast</keyword>
<evidence type="ECO:0000313" key="7">
    <source>
        <dbReference type="EMBL" id="KAF3330143.1"/>
    </source>
</evidence>
<comment type="caution">
    <text evidence="7">The sequence shown here is derived from an EMBL/GenBank/DDBJ whole genome shotgun (WGS) entry which is preliminary data.</text>
</comment>
<organism evidence="7 8">
    <name type="scientific">Carex littledalei</name>
    <dbReference type="NCBI Taxonomy" id="544730"/>
    <lineage>
        <taxon>Eukaryota</taxon>
        <taxon>Viridiplantae</taxon>
        <taxon>Streptophyta</taxon>
        <taxon>Embryophyta</taxon>
        <taxon>Tracheophyta</taxon>
        <taxon>Spermatophyta</taxon>
        <taxon>Magnoliopsida</taxon>
        <taxon>Liliopsida</taxon>
        <taxon>Poales</taxon>
        <taxon>Cyperaceae</taxon>
        <taxon>Cyperoideae</taxon>
        <taxon>Cariceae</taxon>
        <taxon>Carex</taxon>
        <taxon>Carex subgen. Euthyceras</taxon>
    </lineage>
</organism>
<dbReference type="PANTHER" id="PTHR31279">
    <property type="entry name" value="PROTEIN EXORDIUM-LIKE 5"/>
    <property type="match status" value="1"/>
</dbReference>
<comment type="subcellular location">
    <subcellularLocation>
        <location evidence="1">Secreted</location>
        <location evidence="1">Extracellular space</location>
        <location evidence="1">Apoplast</location>
    </subcellularLocation>
</comment>
<comment type="similarity">
    <text evidence="5">Belongs to the EXORDIUM family.</text>
</comment>
<dbReference type="EMBL" id="SWLB01000014">
    <property type="protein sequence ID" value="KAF3330143.1"/>
    <property type="molecule type" value="Genomic_DNA"/>
</dbReference>
<gene>
    <name evidence="7" type="ORF">FCM35_KLT05474</name>
</gene>